<name>A0ABP0YWQ3_9ROSI</name>
<sequence length="106" mass="12577">MLIRHVVKERKKNPSTSILSPKLSLFNLSSPLPSTHRKKLSIFGIFFPTRNRYFFEFIALIRHYSSFTFFSPCFLSHGWAMIRKREARVGFEFENPVRFSSEKSDR</sequence>
<protein>
    <submittedName>
        <fullName evidence="1">Uncharacterized protein</fullName>
    </submittedName>
</protein>
<proteinExistence type="predicted"/>
<evidence type="ECO:0000313" key="1">
    <source>
        <dbReference type="EMBL" id="CAK9323768.1"/>
    </source>
</evidence>
<dbReference type="EMBL" id="OZ021740">
    <property type="protein sequence ID" value="CAK9323768.1"/>
    <property type="molecule type" value="Genomic_DNA"/>
</dbReference>
<organism evidence="1 2">
    <name type="scientific">Citrullus colocynthis</name>
    <name type="common">colocynth</name>
    <dbReference type="NCBI Taxonomy" id="252529"/>
    <lineage>
        <taxon>Eukaryota</taxon>
        <taxon>Viridiplantae</taxon>
        <taxon>Streptophyta</taxon>
        <taxon>Embryophyta</taxon>
        <taxon>Tracheophyta</taxon>
        <taxon>Spermatophyta</taxon>
        <taxon>Magnoliopsida</taxon>
        <taxon>eudicotyledons</taxon>
        <taxon>Gunneridae</taxon>
        <taxon>Pentapetalae</taxon>
        <taxon>rosids</taxon>
        <taxon>fabids</taxon>
        <taxon>Cucurbitales</taxon>
        <taxon>Cucurbitaceae</taxon>
        <taxon>Benincaseae</taxon>
        <taxon>Citrullus</taxon>
    </lineage>
</organism>
<gene>
    <name evidence="1" type="ORF">CITCOLO1_LOCUS15976</name>
</gene>
<accession>A0ABP0YWQ3</accession>
<reference evidence="1 2" key="1">
    <citation type="submission" date="2024-03" db="EMBL/GenBank/DDBJ databases">
        <authorList>
            <person name="Gkanogiannis A."/>
            <person name="Becerra Lopez-Lavalle L."/>
        </authorList>
    </citation>
    <scope>NUCLEOTIDE SEQUENCE [LARGE SCALE GENOMIC DNA]</scope>
</reference>
<keyword evidence="2" id="KW-1185">Reference proteome</keyword>
<evidence type="ECO:0000313" key="2">
    <source>
        <dbReference type="Proteomes" id="UP001642487"/>
    </source>
</evidence>
<dbReference type="Proteomes" id="UP001642487">
    <property type="component" value="Chromosome 6"/>
</dbReference>